<gene>
    <name evidence="2" type="ORF">H6G83_19090</name>
</gene>
<evidence type="ECO:0000256" key="1">
    <source>
        <dbReference type="SAM" id="Coils"/>
    </source>
</evidence>
<sequence length="152" mass="17402">MSQDLTQQWLAEIQTLKQQLIEEQQQRAAAWESAEKWRKLYNTEAEQRRTDADFFRQTIASLKTEIQQLKGIDGQTLPDAKASVGIQQELAQIRTVEDLKAKLVEVIKERDRLRQALKTEQENHAQTRKSLTTALGDAIDSLARERAKGNGE</sequence>
<keyword evidence="3" id="KW-1185">Reference proteome</keyword>
<dbReference type="Proteomes" id="UP000661112">
    <property type="component" value="Unassembled WGS sequence"/>
</dbReference>
<keyword evidence="1" id="KW-0175">Coiled coil</keyword>
<dbReference type="EMBL" id="JACJSG010000026">
    <property type="protein sequence ID" value="MBD2502684.1"/>
    <property type="molecule type" value="Genomic_DNA"/>
</dbReference>
<organism evidence="2 3">
    <name type="scientific">Anabaena azotica FACHB-119</name>
    <dbReference type="NCBI Taxonomy" id="947527"/>
    <lineage>
        <taxon>Bacteria</taxon>
        <taxon>Bacillati</taxon>
        <taxon>Cyanobacteriota</taxon>
        <taxon>Cyanophyceae</taxon>
        <taxon>Nostocales</taxon>
        <taxon>Nostocaceae</taxon>
        <taxon>Anabaena</taxon>
        <taxon>Anabaena azotica</taxon>
    </lineage>
</organism>
<dbReference type="RefSeq" id="WP_190475175.1">
    <property type="nucleotide sequence ID" value="NZ_JACJSG010000026.1"/>
</dbReference>
<name>A0ABR8D7L5_9NOST</name>
<feature type="coiled-coil region" evidence="1">
    <location>
        <begin position="96"/>
        <end position="130"/>
    </location>
</feature>
<accession>A0ABR8D7L5</accession>
<evidence type="ECO:0000313" key="3">
    <source>
        <dbReference type="Proteomes" id="UP000661112"/>
    </source>
</evidence>
<comment type="caution">
    <text evidence="2">The sequence shown here is derived from an EMBL/GenBank/DDBJ whole genome shotgun (WGS) entry which is preliminary data.</text>
</comment>
<reference evidence="2 3" key="1">
    <citation type="journal article" date="2020" name="ISME J.">
        <title>Comparative genomics reveals insights into cyanobacterial evolution and habitat adaptation.</title>
        <authorList>
            <person name="Chen M.Y."/>
            <person name="Teng W.K."/>
            <person name="Zhao L."/>
            <person name="Hu C.X."/>
            <person name="Zhou Y.K."/>
            <person name="Han B.P."/>
            <person name="Song L.R."/>
            <person name="Shu W.S."/>
        </authorList>
    </citation>
    <scope>NUCLEOTIDE SEQUENCE [LARGE SCALE GENOMIC DNA]</scope>
    <source>
        <strain evidence="2 3">FACHB-119</strain>
    </source>
</reference>
<evidence type="ECO:0000313" key="2">
    <source>
        <dbReference type="EMBL" id="MBD2502684.1"/>
    </source>
</evidence>
<proteinExistence type="predicted"/>
<protein>
    <submittedName>
        <fullName evidence="2">Uncharacterized protein</fullName>
    </submittedName>
</protein>